<accession>A0ABS6JG33</accession>
<feature type="transmembrane region" description="Helical" evidence="1">
    <location>
        <begin position="49"/>
        <end position="75"/>
    </location>
</feature>
<dbReference type="RefSeq" id="WP_217066829.1">
    <property type="nucleotide sequence ID" value="NZ_JAHQCS010000106.1"/>
</dbReference>
<proteinExistence type="predicted"/>
<dbReference type="Proteomes" id="UP000784880">
    <property type="component" value="Unassembled WGS sequence"/>
</dbReference>
<protein>
    <submittedName>
        <fullName evidence="2">DUF3267 domain-containing protein</fullName>
    </submittedName>
</protein>
<dbReference type="Pfam" id="PF11667">
    <property type="entry name" value="DUF3267"/>
    <property type="match status" value="1"/>
</dbReference>
<dbReference type="InterPro" id="IPR021683">
    <property type="entry name" value="DUF3267"/>
</dbReference>
<gene>
    <name evidence="2" type="ORF">KS419_12950</name>
</gene>
<evidence type="ECO:0000256" key="1">
    <source>
        <dbReference type="SAM" id="Phobius"/>
    </source>
</evidence>
<comment type="caution">
    <text evidence="2">The sequence shown here is derived from an EMBL/GenBank/DDBJ whole genome shotgun (WGS) entry which is preliminary data.</text>
</comment>
<name>A0ABS6JG33_9BACI</name>
<reference evidence="2 3" key="1">
    <citation type="submission" date="2021-06" db="EMBL/GenBank/DDBJ databases">
        <title>Bacillus sp. RD4P76, an endophyte from a halophyte.</title>
        <authorList>
            <person name="Sun J.-Q."/>
        </authorList>
    </citation>
    <scope>NUCLEOTIDE SEQUENCE [LARGE SCALE GENOMIC DNA]</scope>
    <source>
        <strain evidence="2 3">CGMCC 1.15917</strain>
    </source>
</reference>
<feature type="transmembrane region" description="Helical" evidence="1">
    <location>
        <begin position="104"/>
        <end position="127"/>
    </location>
</feature>
<keyword evidence="1" id="KW-0472">Membrane</keyword>
<feature type="transmembrane region" description="Helical" evidence="1">
    <location>
        <begin position="18"/>
        <end position="37"/>
    </location>
</feature>
<dbReference type="EMBL" id="JAHQCS010000106">
    <property type="protein sequence ID" value="MBU9712651.1"/>
    <property type="molecule type" value="Genomic_DNA"/>
</dbReference>
<evidence type="ECO:0000313" key="3">
    <source>
        <dbReference type="Proteomes" id="UP000784880"/>
    </source>
</evidence>
<keyword evidence="3" id="KW-1185">Reference proteome</keyword>
<sequence>MNCWKTISIENDFGKERLWFLSATMMIAYFMFFFVIFRTFVSTATLEDLGILFLLITLIIVIPLHLFLHCLPIWISGKKASFGFRKKQWPYFYFSTKLPLTKQLIIISTSSPVIVITSASIIASIIYPQWVHYIAMMSALNFGLCIYDIVTIKHLMSAPKESFIEEHGDGYHILYYNQTIQ</sequence>
<organism evidence="2 3">
    <name type="scientific">Evansella tamaricis</name>
    <dbReference type="NCBI Taxonomy" id="2069301"/>
    <lineage>
        <taxon>Bacteria</taxon>
        <taxon>Bacillati</taxon>
        <taxon>Bacillota</taxon>
        <taxon>Bacilli</taxon>
        <taxon>Bacillales</taxon>
        <taxon>Bacillaceae</taxon>
        <taxon>Evansella</taxon>
    </lineage>
</organism>
<evidence type="ECO:0000313" key="2">
    <source>
        <dbReference type="EMBL" id="MBU9712651.1"/>
    </source>
</evidence>
<feature type="transmembrane region" description="Helical" evidence="1">
    <location>
        <begin position="133"/>
        <end position="150"/>
    </location>
</feature>
<keyword evidence="1" id="KW-1133">Transmembrane helix</keyword>
<keyword evidence="1" id="KW-0812">Transmembrane</keyword>